<keyword evidence="2" id="KW-0378">Hydrolase</keyword>
<dbReference type="GO" id="GO:0008237">
    <property type="term" value="F:metallopeptidase activity"/>
    <property type="evidence" value="ECO:0007669"/>
    <property type="project" value="InterPro"/>
</dbReference>
<gene>
    <name evidence="2" type="ORF">C8N46_105264</name>
</gene>
<dbReference type="EMBL" id="QBKT01000005">
    <property type="protein sequence ID" value="PTX61108.1"/>
    <property type="molecule type" value="Genomic_DNA"/>
</dbReference>
<organism evidence="2 3">
    <name type="scientific">Kordia periserrulae</name>
    <dbReference type="NCBI Taxonomy" id="701523"/>
    <lineage>
        <taxon>Bacteria</taxon>
        <taxon>Pseudomonadati</taxon>
        <taxon>Bacteroidota</taxon>
        <taxon>Flavobacteriia</taxon>
        <taxon>Flavobacteriales</taxon>
        <taxon>Flavobacteriaceae</taxon>
        <taxon>Kordia</taxon>
    </lineage>
</organism>
<reference evidence="2 3" key="1">
    <citation type="submission" date="2018-04" db="EMBL/GenBank/DDBJ databases">
        <title>Genomic Encyclopedia of Archaeal and Bacterial Type Strains, Phase II (KMG-II): from individual species to whole genera.</title>
        <authorList>
            <person name="Goeker M."/>
        </authorList>
    </citation>
    <scope>NUCLEOTIDE SEQUENCE [LARGE SCALE GENOMIC DNA]</scope>
    <source>
        <strain evidence="2 3">DSM 25731</strain>
    </source>
</reference>
<proteinExistence type="predicted"/>
<evidence type="ECO:0000259" key="1">
    <source>
        <dbReference type="Pfam" id="PF01398"/>
    </source>
</evidence>
<dbReference type="SUPFAM" id="SSF102712">
    <property type="entry name" value="JAB1/MPN domain"/>
    <property type="match status" value="1"/>
</dbReference>
<dbReference type="Gene3D" id="3.40.140.10">
    <property type="entry name" value="Cytidine Deaminase, domain 2"/>
    <property type="match status" value="1"/>
</dbReference>
<dbReference type="Pfam" id="PF01398">
    <property type="entry name" value="JAB"/>
    <property type="match status" value="1"/>
</dbReference>
<dbReference type="InterPro" id="IPR000555">
    <property type="entry name" value="JAMM/MPN+_dom"/>
</dbReference>
<accession>A0A2T6BYI1</accession>
<comment type="caution">
    <text evidence="2">The sequence shown here is derived from an EMBL/GenBank/DDBJ whole genome shotgun (WGS) entry which is preliminary data.</text>
</comment>
<name>A0A2T6BYI1_9FLAO</name>
<sequence length="198" mass="22641">MSKGFDKYKVSSEYDVIDFTKIAFAEREKEIISNTQKIDTKNSLYISSSAKENIFSHIGWGKDISSNSVEQGGLLIGHSYKNRSDNSIIGHVEVAIPATTAKGSMTYLEFNHATWKMMMDKLDAINEATIERDLQIIGWYHTHPGRLSVFMSGTDMNTQRKMFSKEWQFAIVLNPQKQFWRAFNGRNAEECNGYMLSK</sequence>
<dbReference type="RefSeq" id="WP_108115217.1">
    <property type="nucleotide sequence ID" value="NZ_QBKT01000005.1"/>
</dbReference>
<evidence type="ECO:0000313" key="2">
    <source>
        <dbReference type="EMBL" id="PTX61108.1"/>
    </source>
</evidence>
<feature type="domain" description="JAB1/MPN/MOV34 metalloenzyme" evidence="1">
    <location>
        <begin position="44"/>
        <end position="161"/>
    </location>
</feature>
<dbReference type="Proteomes" id="UP000244090">
    <property type="component" value="Unassembled WGS sequence"/>
</dbReference>
<keyword evidence="3" id="KW-1185">Reference proteome</keyword>
<dbReference type="OrthoDB" id="1488739at2"/>
<evidence type="ECO:0000313" key="3">
    <source>
        <dbReference type="Proteomes" id="UP000244090"/>
    </source>
</evidence>
<dbReference type="AlphaFoldDB" id="A0A2T6BYI1"/>
<keyword evidence="2" id="KW-0645">Protease</keyword>
<protein>
    <submittedName>
        <fullName evidence="2">JAB1/Mov34/MPN/PAD-1 ubiquitin protease</fullName>
    </submittedName>
</protein>
<dbReference type="GO" id="GO:0006508">
    <property type="term" value="P:proteolysis"/>
    <property type="evidence" value="ECO:0007669"/>
    <property type="project" value="UniProtKB-KW"/>
</dbReference>